<sequence length="149" mass="16329">MKGLILCVLAALTLTPVKGEEEEPGEQLLDSAGLEHQGVLKCFRCELGFWDACYTTETNCSHKEVCFTGRGKAADTLDVKTLGCAKVEECGMESGVELFYNKTLFIMTKHCCNTDFCNSAHKLPINTLLYLPVALLTTWHLSGCSKASQ</sequence>
<evidence type="ECO:0000256" key="3">
    <source>
        <dbReference type="ARBA" id="ARBA00022622"/>
    </source>
</evidence>
<evidence type="ECO:0000256" key="9">
    <source>
        <dbReference type="ARBA" id="ARBA00029446"/>
    </source>
</evidence>
<evidence type="ECO:0000256" key="4">
    <source>
        <dbReference type="ARBA" id="ARBA00022729"/>
    </source>
</evidence>
<dbReference type="InterPro" id="IPR046354">
    <property type="entry name" value="SPACA4/Bouncer"/>
</dbReference>
<keyword evidence="6" id="KW-1015">Disulfide bond</keyword>
<keyword evidence="4 10" id="KW-0732">Signal</keyword>
<gene>
    <name evidence="12" type="ORF">XNOV1_A042947</name>
</gene>
<comment type="similarity">
    <text evidence="9">Belongs to the SPACA4/bouncer family.</text>
</comment>
<protein>
    <submittedName>
        <fullName evidence="12">Sperm acrosome membrane-associated protein 4-like</fullName>
    </submittedName>
</protein>
<dbReference type="Proteomes" id="UP001178508">
    <property type="component" value="Chromosome 8"/>
</dbReference>
<evidence type="ECO:0000256" key="1">
    <source>
        <dbReference type="ARBA" id="ARBA00004609"/>
    </source>
</evidence>
<evidence type="ECO:0000259" key="11">
    <source>
        <dbReference type="Pfam" id="PF00021"/>
    </source>
</evidence>
<evidence type="ECO:0000313" key="13">
    <source>
        <dbReference type="Proteomes" id="UP001178508"/>
    </source>
</evidence>
<dbReference type="Pfam" id="PF00021">
    <property type="entry name" value="UPAR_LY6"/>
    <property type="match status" value="1"/>
</dbReference>
<name>A0AAV1FNL8_XYRNO</name>
<evidence type="ECO:0000256" key="8">
    <source>
        <dbReference type="ARBA" id="ARBA00023288"/>
    </source>
</evidence>
<feature type="domain" description="UPAR/Ly6" evidence="11">
    <location>
        <begin position="40"/>
        <end position="120"/>
    </location>
</feature>
<dbReference type="InterPro" id="IPR016054">
    <property type="entry name" value="LY6_UPA_recep-like"/>
</dbReference>
<feature type="chain" id="PRO_5043516520" evidence="10">
    <location>
        <begin position="20"/>
        <end position="149"/>
    </location>
</feature>
<dbReference type="EMBL" id="OY660871">
    <property type="protein sequence ID" value="CAJ1062214.1"/>
    <property type="molecule type" value="Genomic_DNA"/>
</dbReference>
<dbReference type="PANTHER" id="PTHR47613">
    <property type="entry name" value="SPERM ACROSOME MEMBRANE-ASSOCIATED PROTEIN 4"/>
    <property type="match status" value="1"/>
</dbReference>
<evidence type="ECO:0000256" key="6">
    <source>
        <dbReference type="ARBA" id="ARBA00023157"/>
    </source>
</evidence>
<evidence type="ECO:0000256" key="10">
    <source>
        <dbReference type="SAM" id="SignalP"/>
    </source>
</evidence>
<dbReference type="GO" id="GO:0098552">
    <property type="term" value="C:side of membrane"/>
    <property type="evidence" value="ECO:0007669"/>
    <property type="project" value="UniProtKB-KW"/>
</dbReference>
<comment type="subcellular location">
    <subcellularLocation>
        <location evidence="1">Cell membrane</location>
        <topology evidence="1">Lipid-anchor</topology>
        <topology evidence="1">GPI-anchor</topology>
    </subcellularLocation>
</comment>
<keyword evidence="8" id="KW-0449">Lipoprotein</keyword>
<dbReference type="InterPro" id="IPR045860">
    <property type="entry name" value="Snake_toxin-like_sf"/>
</dbReference>
<evidence type="ECO:0000256" key="7">
    <source>
        <dbReference type="ARBA" id="ARBA00023180"/>
    </source>
</evidence>
<evidence type="ECO:0000256" key="5">
    <source>
        <dbReference type="ARBA" id="ARBA00023136"/>
    </source>
</evidence>
<accession>A0AAV1FNL8</accession>
<organism evidence="12 13">
    <name type="scientific">Xyrichtys novacula</name>
    <name type="common">Pearly razorfish</name>
    <name type="synonym">Hemipteronotus novacula</name>
    <dbReference type="NCBI Taxonomy" id="13765"/>
    <lineage>
        <taxon>Eukaryota</taxon>
        <taxon>Metazoa</taxon>
        <taxon>Chordata</taxon>
        <taxon>Craniata</taxon>
        <taxon>Vertebrata</taxon>
        <taxon>Euteleostomi</taxon>
        <taxon>Actinopterygii</taxon>
        <taxon>Neopterygii</taxon>
        <taxon>Teleostei</taxon>
        <taxon>Neoteleostei</taxon>
        <taxon>Acanthomorphata</taxon>
        <taxon>Eupercaria</taxon>
        <taxon>Labriformes</taxon>
        <taxon>Labridae</taxon>
        <taxon>Xyrichtys</taxon>
    </lineage>
</organism>
<keyword evidence="5" id="KW-0472">Membrane</keyword>
<dbReference type="SUPFAM" id="SSF57302">
    <property type="entry name" value="Snake toxin-like"/>
    <property type="match status" value="1"/>
</dbReference>
<keyword evidence="13" id="KW-1185">Reference proteome</keyword>
<keyword evidence="2" id="KW-1003">Cell membrane</keyword>
<dbReference type="AlphaFoldDB" id="A0AAV1FNL8"/>
<keyword evidence="7" id="KW-0325">Glycoprotein</keyword>
<evidence type="ECO:0000256" key="2">
    <source>
        <dbReference type="ARBA" id="ARBA00022475"/>
    </source>
</evidence>
<reference evidence="12" key="1">
    <citation type="submission" date="2023-08" db="EMBL/GenBank/DDBJ databases">
        <authorList>
            <person name="Alioto T."/>
            <person name="Alioto T."/>
            <person name="Gomez Garrido J."/>
        </authorList>
    </citation>
    <scope>NUCLEOTIDE SEQUENCE</scope>
</reference>
<dbReference type="GO" id="GO:0005886">
    <property type="term" value="C:plasma membrane"/>
    <property type="evidence" value="ECO:0007669"/>
    <property type="project" value="UniProtKB-SubCell"/>
</dbReference>
<proteinExistence type="inferred from homology"/>
<keyword evidence="3" id="KW-0336">GPI-anchor</keyword>
<feature type="signal peptide" evidence="10">
    <location>
        <begin position="1"/>
        <end position="19"/>
    </location>
</feature>
<dbReference type="GO" id="GO:0035036">
    <property type="term" value="P:sperm-egg recognition"/>
    <property type="evidence" value="ECO:0007669"/>
    <property type="project" value="TreeGrafter"/>
</dbReference>
<evidence type="ECO:0000313" key="12">
    <source>
        <dbReference type="EMBL" id="CAJ1062214.1"/>
    </source>
</evidence>
<dbReference type="PANTHER" id="PTHR47613:SF1">
    <property type="entry name" value="SPERM ACROSOME MEMBRANE-ASSOCIATED PROTEIN 4"/>
    <property type="match status" value="1"/>
</dbReference>
<dbReference type="Gene3D" id="2.10.60.10">
    <property type="entry name" value="CD59"/>
    <property type="match status" value="1"/>
</dbReference>